<feature type="chain" id="PRO_5016393822" description="Secreted protein" evidence="1">
    <location>
        <begin position="18"/>
        <end position="77"/>
    </location>
</feature>
<evidence type="ECO:0000313" key="3">
    <source>
        <dbReference type="Proteomes" id="UP000248423"/>
    </source>
</evidence>
<protein>
    <recommendedName>
        <fullName evidence="4">Secreted protein</fullName>
    </recommendedName>
</protein>
<organism evidence="2 3">
    <name type="scientific">Aspergillus sclerotiicarbonarius (strain CBS 121057 / IBT 28362)</name>
    <dbReference type="NCBI Taxonomy" id="1448318"/>
    <lineage>
        <taxon>Eukaryota</taxon>
        <taxon>Fungi</taxon>
        <taxon>Dikarya</taxon>
        <taxon>Ascomycota</taxon>
        <taxon>Pezizomycotina</taxon>
        <taxon>Eurotiomycetes</taxon>
        <taxon>Eurotiomycetidae</taxon>
        <taxon>Eurotiales</taxon>
        <taxon>Aspergillaceae</taxon>
        <taxon>Aspergillus</taxon>
        <taxon>Aspergillus subgen. Circumdati</taxon>
    </lineage>
</organism>
<dbReference type="AlphaFoldDB" id="A0A319EQ03"/>
<accession>A0A319EQ03</accession>
<dbReference type="Proteomes" id="UP000248423">
    <property type="component" value="Unassembled WGS sequence"/>
</dbReference>
<proteinExistence type="predicted"/>
<evidence type="ECO:0000256" key="1">
    <source>
        <dbReference type="SAM" id="SignalP"/>
    </source>
</evidence>
<reference evidence="2 3" key="1">
    <citation type="submission" date="2018-02" db="EMBL/GenBank/DDBJ databases">
        <title>The genomes of Aspergillus section Nigri reveals drivers in fungal speciation.</title>
        <authorList>
            <consortium name="DOE Joint Genome Institute"/>
            <person name="Vesth T.C."/>
            <person name="Nybo J."/>
            <person name="Theobald S."/>
            <person name="Brandl J."/>
            <person name="Frisvad J.C."/>
            <person name="Nielsen K.F."/>
            <person name="Lyhne E.K."/>
            <person name="Kogle M.E."/>
            <person name="Kuo A."/>
            <person name="Riley R."/>
            <person name="Clum A."/>
            <person name="Nolan M."/>
            <person name="Lipzen A."/>
            <person name="Salamov A."/>
            <person name="Henrissat B."/>
            <person name="Wiebenga A."/>
            <person name="De vries R.P."/>
            <person name="Grigoriev I.V."/>
            <person name="Mortensen U.H."/>
            <person name="Andersen M.R."/>
            <person name="Baker S.E."/>
        </authorList>
    </citation>
    <scope>NUCLEOTIDE SEQUENCE [LARGE SCALE GENOMIC DNA]</scope>
    <source>
        <strain evidence="2 3">CBS 121057</strain>
    </source>
</reference>
<name>A0A319EQ03_ASPSB</name>
<gene>
    <name evidence="2" type="ORF">BO78DRAFT_331058</name>
</gene>
<dbReference type="EMBL" id="KZ826315">
    <property type="protein sequence ID" value="PYI12457.1"/>
    <property type="molecule type" value="Genomic_DNA"/>
</dbReference>
<feature type="signal peptide" evidence="1">
    <location>
        <begin position="1"/>
        <end position="17"/>
    </location>
</feature>
<dbReference type="VEuPathDB" id="FungiDB:BO78DRAFT_331058"/>
<keyword evidence="3" id="KW-1185">Reference proteome</keyword>
<keyword evidence="1" id="KW-0732">Signal</keyword>
<evidence type="ECO:0000313" key="2">
    <source>
        <dbReference type="EMBL" id="PYI12457.1"/>
    </source>
</evidence>
<evidence type="ECO:0008006" key="4">
    <source>
        <dbReference type="Google" id="ProtNLM"/>
    </source>
</evidence>
<sequence length="77" mass="8872">MMCIWWRLGVCFSFLEDFCFVLLDGNGEGGSLERKERGSLEGCAKEFLVQDGCSLLWSHTLSRQLIRIRKEYTMTSS</sequence>